<evidence type="ECO:0000256" key="4">
    <source>
        <dbReference type="ARBA" id="ARBA00022692"/>
    </source>
</evidence>
<dbReference type="PANTHER" id="PTHR10231">
    <property type="entry name" value="NUCLEOTIDE-SUGAR TRANSMEMBRANE TRANSPORTER"/>
    <property type="match status" value="1"/>
</dbReference>
<keyword evidence="3" id="KW-0762">Sugar transport</keyword>
<evidence type="ECO:0000256" key="3">
    <source>
        <dbReference type="ARBA" id="ARBA00022597"/>
    </source>
</evidence>
<accession>A0A4X2L3M3</accession>
<dbReference type="GeneTree" id="ENSGT00950000182827"/>
<feature type="transmembrane region" description="Helical" evidence="7">
    <location>
        <begin position="30"/>
        <end position="48"/>
    </location>
</feature>
<keyword evidence="9" id="KW-1185">Reference proteome</keyword>
<proteinExistence type="inferred from homology"/>
<feature type="transmembrane region" description="Helical" evidence="7">
    <location>
        <begin position="7"/>
        <end position="24"/>
    </location>
</feature>
<dbReference type="InterPro" id="IPR037185">
    <property type="entry name" value="EmrE-like"/>
</dbReference>
<keyword evidence="6 7" id="KW-0472">Membrane</keyword>
<dbReference type="InterPro" id="IPR007271">
    <property type="entry name" value="Nuc_sug_transpt"/>
</dbReference>
<protein>
    <submittedName>
        <fullName evidence="8">Solute carrier family 35 member A5</fullName>
    </submittedName>
</protein>
<evidence type="ECO:0000313" key="9">
    <source>
        <dbReference type="Proteomes" id="UP000314987"/>
    </source>
</evidence>
<name>A0A4X2L3M3_VOMUR</name>
<evidence type="ECO:0000256" key="1">
    <source>
        <dbReference type="ARBA" id="ARBA00004653"/>
    </source>
</evidence>
<organism evidence="8 9">
    <name type="scientific">Vombatus ursinus</name>
    <name type="common">Common wombat</name>
    <dbReference type="NCBI Taxonomy" id="29139"/>
    <lineage>
        <taxon>Eukaryota</taxon>
        <taxon>Metazoa</taxon>
        <taxon>Chordata</taxon>
        <taxon>Craniata</taxon>
        <taxon>Vertebrata</taxon>
        <taxon>Euteleostomi</taxon>
        <taxon>Mammalia</taxon>
        <taxon>Metatheria</taxon>
        <taxon>Diprotodontia</taxon>
        <taxon>Vombatidae</taxon>
        <taxon>Vombatus</taxon>
    </lineage>
</organism>
<keyword evidence="4 7" id="KW-0812">Transmembrane</keyword>
<comment type="similarity">
    <text evidence="2">Belongs to the nucleotide-sugar transporter family. SLC35A subfamily.</text>
</comment>
<keyword evidence="3" id="KW-0813">Transport</keyword>
<dbReference type="GO" id="GO:0000139">
    <property type="term" value="C:Golgi membrane"/>
    <property type="evidence" value="ECO:0007669"/>
    <property type="project" value="UniProtKB-SubCell"/>
</dbReference>
<dbReference type="GO" id="GO:0015165">
    <property type="term" value="F:pyrimidine nucleotide-sugar transmembrane transporter activity"/>
    <property type="evidence" value="ECO:0007669"/>
    <property type="project" value="InterPro"/>
</dbReference>
<reference evidence="8" key="2">
    <citation type="submission" date="2025-08" db="UniProtKB">
        <authorList>
            <consortium name="Ensembl"/>
        </authorList>
    </citation>
    <scope>IDENTIFICATION</scope>
</reference>
<sequence>MKWSIPAFLYFLDNLIVFYVLSYLQPAMAVLFSNFSIITTALLFRIVLKRHLTWIQWACLMILFLSIVALTAGTENTHLTRHGFHHDAFFSPSNSCFLLTRPLINLEVWYTLLCKREPKI</sequence>
<comment type="subcellular location">
    <subcellularLocation>
        <location evidence="1">Golgi apparatus membrane</location>
        <topology evidence="1">Multi-pass membrane protein</topology>
    </subcellularLocation>
</comment>
<evidence type="ECO:0000256" key="2">
    <source>
        <dbReference type="ARBA" id="ARBA00009976"/>
    </source>
</evidence>
<dbReference type="SUPFAM" id="SSF103481">
    <property type="entry name" value="Multidrug resistance efflux transporter EmrE"/>
    <property type="match status" value="1"/>
</dbReference>
<reference evidence="8" key="3">
    <citation type="submission" date="2025-09" db="UniProtKB">
        <authorList>
            <consortium name="Ensembl"/>
        </authorList>
    </citation>
    <scope>IDENTIFICATION</scope>
</reference>
<dbReference type="Ensembl" id="ENSVURT00010021076.1">
    <property type="protein sequence ID" value="ENSVURP00010018543.1"/>
    <property type="gene ID" value="ENSVURG00010014113.1"/>
</dbReference>
<evidence type="ECO:0000256" key="7">
    <source>
        <dbReference type="SAM" id="Phobius"/>
    </source>
</evidence>
<evidence type="ECO:0000313" key="8">
    <source>
        <dbReference type="Ensembl" id="ENSVURP00010018543.1"/>
    </source>
</evidence>
<dbReference type="Pfam" id="PF04142">
    <property type="entry name" value="Nuc_sug_transp"/>
    <property type="match status" value="1"/>
</dbReference>
<feature type="transmembrane region" description="Helical" evidence="7">
    <location>
        <begin position="55"/>
        <end position="73"/>
    </location>
</feature>
<gene>
    <name evidence="8" type="primary">SLC35A5</name>
</gene>
<keyword evidence="5 7" id="KW-1133">Transmembrane helix</keyword>
<dbReference type="AlphaFoldDB" id="A0A4X2L3M3"/>
<evidence type="ECO:0000256" key="6">
    <source>
        <dbReference type="ARBA" id="ARBA00023136"/>
    </source>
</evidence>
<evidence type="ECO:0000256" key="5">
    <source>
        <dbReference type="ARBA" id="ARBA00022989"/>
    </source>
</evidence>
<reference evidence="9" key="1">
    <citation type="submission" date="2018-12" db="EMBL/GenBank/DDBJ databases">
        <authorList>
            <person name="Yazar S."/>
        </authorList>
    </citation>
    <scope>NUCLEOTIDE SEQUENCE [LARGE SCALE GENOMIC DNA]</scope>
</reference>
<dbReference type="Proteomes" id="UP000314987">
    <property type="component" value="Unassembled WGS sequence"/>
</dbReference>